<protein>
    <submittedName>
        <fullName evidence="1">Uncharacterized protein</fullName>
    </submittedName>
</protein>
<reference evidence="1" key="1">
    <citation type="journal article" date="2013" name="ISME J.">
        <title>Previously unknown and highly divergent ssDNA viruses populate the oceans.</title>
        <authorList>
            <person name="Labonte J.M."/>
            <person name="Suttle C.A."/>
        </authorList>
    </citation>
    <scope>NUCLEOTIDE SEQUENCE</scope>
</reference>
<evidence type="ECO:0000313" key="1">
    <source>
        <dbReference type="EMBL" id="AGA18351.1"/>
    </source>
</evidence>
<organism evidence="1">
    <name type="scientific">uncultured marine virus</name>
    <dbReference type="NCBI Taxonomy" id="186617"/>
    <lineage>
        <taxon>Viruses</taxon>
        <taxon>environmental samples</taxon>
    </lineage>
</organism>
<proteinExistence type="predicted"/>
<accession>S4TE44</accession>
<sequence>MPQKAKYPVVRKFTVDTGGTSDVYVDVGQCLSMINHRLYRQGRLYRVRVSIAQPTDVQIHGVTTLPDTWWARRAYEKAKQLWMDRVEHMKKEAGPESVARWNDFKVAYDDTHETNFTSALKPMLVTDVTGSQTAMTAGNAEWAISELMDNDGNKNTFKMLGTSTTGSGSEFAIIDTYSHLLNINSPDPDGTGTAAEAYLDFASTDVGADSDLDDQGDYPPYNEVDFPQLQVLQGQLTSTCIVGDSNAQSGIQRLSTGYFDAPLGLLRITPGANVELMIEVQSGDYKGVEAPAWE</sequence>
<name>S4TE44_9VIRU</name>
<dbReference type="EMBL" id="JX904341">
    <property type="protein sequence ID" value="AGA18351.1"/>
    <property type="molecule type" value="Genomic_DNA"/>
</dbReference>